<dbReference type="EMBL" id="SMCQ01000036">
    <property type="protein sequence ID" value="TCV91087.1"/>
    <property type="molecule type" value="Genomic_DNA"/>
</dbReference>
<gene>
    <name evidence="1" type="ORF">EDD60_13624</name>
</gene>
<sequence>MNLKSLQEKLNNEDLTLVAQIQDTIYTSQLKGIAPLINPMKENQLFFKDAIVVDRVIGKAAAMLLALSQVQYIYAYVLSRKAREILDAYKIDYDYEKLADYIVNRDHTGMCPMEKTVYDMTDLNEALSALIQKQEELSKR</sequence>
<dbReference type="AlphaFoldDB" id="A0A4R3YFW3"/>
<proteinExistence type="predicted"/>
<dbReference type="InterPro" id="IPR016193">
    <property type="entry name" value="Cytidine_deaminase-like"/>
</dbReference>
<dbReference type="SUPFAM" id="SSF53927">
    <property type="entry name" value="Cytidine deaminase-like"/>
    <property type="match status" value="1"/>
</dbReference>
<dbReference type="RefSeq" id="WP_066450097.1">
    <property type="nucleotide sequence ID" value="NZ_JANKBF010000030.1"/>
</dbReference>
<comment type="caution">
    <text evidence="1">The sequence shown here is derived from an EMBL/GenBank/DDBJ whole genome shotgun (WGS) entry which is preliminary data.</text>
</comment>
<name>A0A4R3YFW3_9FIRM</name>
<dbReference type="Gene3D" id="3.40.140.30">
    <property type="entry name" value="Hypothetical protein TM1506"/>
    <property type="match status" value="1"/>
</dbReference>
<dbReference type="GeneID" id="98916814"/>
<keyword evidence="2" id="KW-1185">Reference proteome</keyword>
<dbReference type="Proteomes" id="UP000295515">
    <property type="component" value="Unassembled WGS sequence"/>
</dbReference>
<protein>
    <submittedName>
        <fullName evidence="1">Uncharacterized protein DUF1893</fullName>
    </submittedName>
</protein>
<dbReference type="InterPro" id="IPR037081">
    <property type="entry name" value="Hyp_TM1506"/>
</dbReference>
<dbReference type="Pfam" id="PF08973">
    <property type="entry name" value="TM1506"/>
    <property type="match status" value="1"/>
</dbReference>
<accession>A0A4R3YFW3</accession>
<reference evidence="1 2" key="1">
    <citation type="submission" date="2019-03" db="EMBL/GenBank/DDBJ databases">
        <title>Genomic Encyclopedia of Type Strains, Phase IV (KMG-IV): sequencing the most valuable type-strain genomes for metagenomic binning, comparative biology and taxonomic classification.</title>
        <authorList>
            <person name="Goeker M."/>
        </authorList>
    </citation>
    <scope>NUCLEOTIDE SEQUENCE [LARGE SCALE GENOMIC DNA]</scope>
    <source>
        <strain evidence="1 2">DSM 29487</strain>
    </source>
</reference>
<dbReference type="GO" id="GO:0003824">
    <property type="term" value="F:catalytic activity"/>
    <property type="evidence" value="ECO:0007669"/>
    <property type="project" value="InterPro"/>
</dbReference>
<evidence type="ECO:0000313" key="1">
    <source>
        <dbReference type="EMBL" id="TCV91087.1"/>
    </source>
</evidence>
<organism evidence="1 2">
    <name type="scientific">Longibaculum muris</name>
    <dbReference type="NCBI Taxonomy" id="1796628"/>
    <lineage>
        <taxon>Bacteria</taxon>
        <taxon>Bacillati</taxon>
        <taxon>Bacillota</taxon>
        <taxon>Erysipelotrichia</taxon>
        <taxon>Erysipelotrichales</taxon>
        <taxon>Coprobacillaceae</taxon>
        <taxon>Longibaculum</taxon>
    </lineage>
</organism>
<dbReference type="InterPro" id="IPR015067">
    <property type="entry name" value="DUF1893_TM1506-like"/>
</dbReference>
<evidence type="ECO:0000313" key="2">
    <source>
        <dbReference type="Proteomes" id="UP000295515"/>
    </source>
</evidence>